<organism evidence="2">
    <name type="scientific">Oryza meridionalis</name>
    <dbReference type="NCBI Taxonomy" id="40149"/>
    <lineage>
        <taxon>Eukaryota</taxon>
        <taxon>Viridiplantae</taxon>
        <taxon>Streptophyta</taxon>
        <taxon>Embryophyta</taxon>
        <taxon>Tracheophyta</taxon>
        <taxon>Spermatophyta</taxon>
        <taxon>Magnoliopsida</taxon>
        <taxon>Liliopsida</taxon>
        <taxon>Poales</taxon>
        <taxon>Poaceae</taxon>
        <taxon>BOP clade</taxon>
        <taxon>Oryzoideae</taxon>
        <taxon>Oryzeae</taxon>
        <taxon>Oryzinae</taxon>
        <taxon>Oryza</taxon>
    </lineage>
</organism>
<dbReference type="HOGENOM" id="CLU_1799525_0_0_1"/>
<reference evidence="2" key="2">
    <citation type="submission" date="2018-05" db="EMBL/GenBank/DDBJ databases">
        <title>OmerRS3 (Oryza meridionalis Reference Sequence Version 3).</title>
        <authorList>
            <person name="Zhang J."/>
            <person name="Kudrna D."/>
            <person name="Lee S."/>
            <person name="Talag J."/>
            <person name="Welchert J."/>
            <person name="Wing R.A."/>
        </authorList>
    </citation>
    <scope>NUCLEOTIDE SEQUENCE [LARGE SCALE GENOMIC DNA]</scope>
    <source>
        <strain evidence="2">cv. OR44</strain>
    </source>
</reference>
<protein>
    <submittedName>
        <fullName evidence="2">Uncharacterized protein</fullName>
    </submittedName>
</protein>
<evidence type="ECO:0000313" key="2">
    <source>
        <dbReference type="EnsemblPlants" id="OMERI03G29740.1"/>
    </source>
</evidence>
<name>A0A0E0D670_9ORYZ</name>
<feature type="compositionally biased region" description="Low complexity" evidence="1">
    <location>
        <begin position="93"/>
        <end position="121"/>
    </location>
</feature>
<keyword evidence="3" id="KW-1185">Reference proteome</keyword>
<accession>A0A0E0D670</accession>
<proteinExistence type="predicted"/>
<feature type="compositionally biased region" description="Low complexity" evidence="1">
    <location>
        <begin position="131"/>
        <end position="144"/>
    </location>
</feature>
<evidence type="ECO:0000313" key="3">
    <source>
        <dbReference type="Proteomes" id="UP000008021"/>
    </source>
</evidence>
<feature type="region of interest" description="Disordered" evidence="1">
    <location>
        <begin position="57"/>
        <end position="144"/>
    </location>
</feature>
<dbReference type="AlphaFoldDB" id="A0A0E0D670"/>
<sequence>MSCGPHARAGRTGSRQVHKRRRKRKGKKRALLRSSKPKQKLKQIVVLRWALAHPTPYRFAHTPRIRQPKRCPPDPPENPHPNEAKFSSPPPHLVLLSPAPTTRSASPLAPALELLGPSPSERAPPADLPPSLSSSSSYFVSSSY</sequence>
<dbReference type="Gramene" id="OMERI03G29740.1">
    <property type="protein sequence ID" value="OMERI03G29740.1"/>
    <property type="gene ID" value="OMERI03G29740"/>
</dbReference>
<feature type="region of interest" description="Disordered" evidence="1">
    <location>
        <begin position="1"/>
        <end position="39"/>
    </location>
</feature>
<dbReference type="Proteomes" id="UP000008021">
    <property type="component" value="Chromosome 3"/>
</dbReference>
<dbReference type="EnsemblPlants" id="OMERI03G29740.1">
    <property type="protein sequence ID" value="OMERI03G29740.1"/>
    <property type="gene ID" value="OMERI03G29740"/>
</dbReference>
<feature type="compositionally biased region" description="Basic residues" evidence="1">
    <location>
        <begin position="16"/>
        <end position="39"/>
    </location>
</feature>
<evidence type="ECO:0000256" key="1">
    <source>
        <dbReference type="SAM" id="MobiDB-lite"/>
    </source>
</evidence>
<reference evidence="2" key="1">
    <citation type="submission" date="2015-04" db="UniProtKB">
        <authorList>
            <consortium name="EnsemblPlants"/>
        </authorList>
    </citation>
    <scope>IDENTIFICATION</scope>
</reference>